<reference evidence="1" key="1">
    <citation type="submission" date="2020-03" db="EMBL/GenBank/DDBJ databases">
        <authorList>
            <person name="Weist P."/>
        </authorList>
    </citation>
    <scope>NUCLEOTIDE SEQUENCE</scope>
</reference>
<dbReference type="AlphaFoldDB" id="A0A9N7TYQ8"/>
<proteinExistence type="predicted"/>
<sequence>MRAVVLISVNVTQRRSQGSDQTSHISSKAFGAKSSYRRGIITEIELVNPASFVLLGNLRLLGAGTRLHCGKHRALSPACVVREAIQCLCGLQLGFITQLPPHPFHFK</sequence>
<dbReference type="Proteomes" id="UP001153269">
    <property type="component" value="Unassembled WGS sequence"/>
</dbReference>
<evidence type="ECO:0000313" key="2">
    <source>
        <dbReference type="Proteomes" id="UP001153269"/>
    </source>
</evidence>
<name>A0A9N7TYQ8_PLEPL</name>
<gene>
    <name evidence="1" type="ORF">PLEPLA_LOCUS9060</name>
</gene>
<evidence type="ECO:0000313" key="1">
    <source>
        <dbReference type="EMBL" id="CAB1421178.1"/>
    </source>
</evidence>
<organism evidence="1 2">
    <name type="scientific">Pleuronectes platessa</name>
    <name type="common">European plaice</name>
    <dbReference type="NCBI Taxonomy" id="8262"/>
    <lineage>
        <taxon>Eukaryota</taxon>
        <taxon>Metazoa</taxon>
        <taxon>Chordata</taxon>
        <taxon>Craniata</taxon>
        <taxon>Vertebrata</taxon>
        <taxon>Euteleostomi</taxon>
        <taxon>Actinopterygii</taxon>
        <taxon>Neopterygii</taxon>
        <taxon>Teleostei</taxon>
        <taxon>Neoteleostei</taxon>
        <taxon>Acanthomorphata</taxon>
        <taxon>Carangaria</taxon>
        <taxon>Pleuronectiformes</taxon>
        <taxon>Pleuronectoidei</taxon>
        <taxon>Pleuronectidae</taxon>
        <taxon>Pleuronectes</taxon>
    </lineage>
</organism>
<keyword evidence="2" id="KW-1185">Reference proteome</keyword>
<protein>
    <submittedName>
        <fullName evidence="1">Uncharacterized protein</fullName>
    </submittedName>
</protein>
<dbReference type="EMBL" id="CADEAL010000509">
    <property type="protein sequence ID" value="CAB1421178.1"/>
    <property type="molecule type" value="Genomic_DNA"/>
</dbReference>
<comment type="caution">
    <text evidence="1">The sequence shown here is derived from an EMBL/GenBank/DDBJ whole genome shotgun (WGS) entry which is preliminary data.</text>
</comment>
<accession>A0A9N7TYQ8</accession>